<keyword evidence="4" id="KW-1185">Reference proteome</keyword>
<feature type="domain" description="Oligogalacturonate lyase" evidence="2">
    <location>
        <begin position="239"/>
        <end position="462"/>
    </location>
</feature>
<dbReference type="GO" id="GO:0047487">
    <property type="term" value="F:oligogalacturonide lyase activity"/>
    <property type="evidence" value="ECO:0007669"/>
    <property type="project" value="UniProtKB-EC"/>
</dbReference>
<dbReference type="Gene3D" id="2.130.10.10">
    <property type="entry name" value="YVTN repeat-like/Quinoprotein amine dehydrogenase"/>
    <property type="match status" value="1"/>
</dbReference>
<evidence type="ECO:0000259" key="2">
    <source>
        <dbReference type="Pfam" id="PF14583"/>
    </source>
</evidence>
<dbReference type="EMBL" id="JACHEG010000002">
    <property type="protein sequence ID" value="MBB6161856.1"/>
    <property type="molecule type" value="Genomic_DNA"/>
</dbReference>
<dbReference type="EC" id="4.2.2.6" evidence="3"/>
<organism evidence="3 4">
    <name type="scientific">Rhizobium wenxiniae</name>
    <dbReference type="NCBI Taxonomy" id="1737357"/>
    <lineage>
        <taxon>Bacteria</taxon>
        <taxon>Pseudomonadati</taxon>
        <taxon>Pseudomonadota</taxon>
        <taxon>Alphaproteobacteria</taxon>
        <taxon>Hyphomicrobiales</taxon>
        <taxon>Rhizobiaceae</taxon>
        <taxon>Rhizobium/Agrobacterium group</taxon>
        <taxon>Rhizobium</taxon>
    </lineage>
</organism>
<protein>
    <submittedName>
        <fullName evidence="3">Oligogalacturonide lyase</fullName>
        <ecNumber evidence="3">4.2.2.6</ecNumber>
    </submittedName>
</protein>
<accession>A0A7W9Y4J5</accession>
<feature type="region of interest" description="Disordered" evidence="1">
    <location>
        <begin position="1"/>
        <end position="30"/>
    </location>
</feature>
<dbReference type="InterPro" id="IPR015943">
    <property type="entry name" value="WD40/YVTN_repeat-like_dom_sf"/>
</dbReference>
<evidence type="ECO:0000313" key="3">
    <source>
        <dbReference type="EMBL" id="MBB6161856.1"/>
    </source>
</evidence>
<sequence>MSNAGRNQLRRRNTMWRLPQHAEARTERNGQIMMAEPDDFPTAKDGIPVAWHDEVTGKKIIRLSAQAGTSSLYFHQHAYSHDGQRMVVSRPDGIGVIELGSRRNNLILADPGAEVLMVGRQTSRLWYIDGSGPSREVRTIDLEGRLQRSHYRLSPSEAVFAVNADETLLLGSETHEGRAFNDEFTSGSSEAAGGKANPQGEWMVDSDMYHPVTGQRLTFAEQKEVHINRRLERRLPMTIFVVDLKTGLRRDVYHATDWLNHLQFSPADPQQIMFCHEGPWHKVDRIWTMRLGNDPCVPLRVHTRSMNMEIAGHEFFGHDGKTIWYDLQTPRGEVFWLAGHELESGRRHWYALERDFWSVHFNVSPDGSCFAGDGGDEEMVAHAKDGKWISLFVPEAIPDVAGISADNAGELISPGVLRAVRLVDMKHHNYRLEPNLSFTPDGKRLVFRSNMHGDVHTYAVDVG</sequence>
<dbReference type="Proteomes" id="UP000547879">
    <property type="component" value="Unassembled WGS sequence"/>
</dbReference>
<dbReference type="GO" id="GO:0045490">
    <property type="term" value="P:pectin catabolic process"/>
    <property type="evidence" value="ECO:0007669"/>
    <property type="project" value="InterPro"/>
</dbReference>
<name>A0A7W9Y4J5_9HYPH</name>
<comment type="caution">
    <text evidence="3">The sequence shown here is derived from an EMBL/GenBank/DDBJ whole genome shotgun (WGS) entry which is preliminary data.</text>
</comment>
<dbReference type="Pfam" id="PF14583">
    <property type="entry name" value="Pectate_lyase22"/>
    <property type="match status" value="1"/>
</dbReference>
<dbReference type="AlphaFoldDB" id="A0A7W9Y4J5"/>
<evidence type="ECO:0000256" key="1">
    <source>
        <dbReference type="SAM" id="MobiDB-lite"/>
    </source>
</evidence>
<gene>
    <name evidence="3" type="ORF">HNQ72_001674</name>
</gene>
<reference evidence="3 4" key="1">
    <citation type="submission" date="2020-08" db="EMBL/GenBank/DDBJ databases">
        <title>Genomic Encyclopedia of Type Strains, Phase IV (KMG-IV): sequencing the most valuable type-strain genomes for metagenomic binning, comparative biology and taxonomic classification.</title>
        <authorList>
            <person name="Goeker M."/>
        </authorList>
    </citation>
    <scope>NUCLEOTIDE SEQUENCE [LARGE SCALE GENOMIC DNA]</scope>
    <source>
        <strain evidence="3 4">DSM 100734</strain>
    </source>
</reference>
<evidence type="ECO:0000313" key="4">
    <source>
        <dbReference type="Proteomes" id="UP000547879"/>
    </source>
</evidence>
<keyword evidence="3" id="KW-0456">Lyase</keyword>
<dbReference type="RefSeq" id="WP_244654249.1">
    <property type="nucleotide sequence ID" value="NZ_BMHW01000001.1"/>
</dbReference>
<dbReference type="SUPFAM" id="SSF82171">
    <property type="entry name" value="DPP6 N-terminal domain-like"/>
    <property type="match status" value="1"/>
</dbReference>
<proteinExistence type="predicted"/>
<dbReference type="InterPro" id="IPR027946">
    <property type="entry name" value="Ogl_dom"/>
</dbReference>